<dbReference type="RefSeq" id="XP_009497712.1">
    <property type="nucleotide sequence ID" value="XM_009499437.1"/>
</dbReference>
<dbReference type="InterPro" id="IPR024586">
    <property type="entry name" value="DnaJ-like_C11_C"/>
</dbReference>
<gene>
    <name evidence="3" type="ORF">H696_05621</name>
</gene>
<dbReference type="Gene3D" id="1.10.287.110">
    <property type="entry name" value="DnaJ domain"/>
    <property type="match status" value="1"/>
</dbReference>
<dbReference type="PANTHER" id="PTHR44157:SF1">
    <property type="entry name" value="DNAJ HOMOLOG SUBFAMILY C MEMBER 11"/>
    <property type="match status" value="1"/>
</dbReference>
<dbReference type="OMA" id="PLANFEY"/>
<evidence type="ECO:0000313" key="3">
    <source>
        <dbReference type="EMBL" id="KCV67892.1"/>
    </source>
</evidence>
<dbReference type="PRINTS" id="PR00625">
    <property type="entry name" value="JDOMAIN"/>
</dbReference>
<dbReference type="SMART" id="SM00271">
    <property type="entry name" value="DnaJ"/>
    <property type="match status" value="1"/>
</dbReference>
<dbReference type="eggNOG" id="KOG0718">
    <property type="taxonomic scope" value="Eukaryota"/>
</dbReference>
<organism evidence="3">
    <name type="scientific">Fonticula alba</name>
    <name type="common">Slime mold</name>
    <dbReference type="NCBI Taxonomy" id="691883"/>
    <lineage>
        <taxon>Eukaryota</taxon>
        <taxon>Rotosphaerida</taxon>
        <taxon>Fonticulaceae</taxon>
        <taxon>Fonticula</taxon>
    </lineage>
</organism>
<dbReference type="STRING" id="691883.A0A058Z2Z6"/>
<dbReference type="InterPro" id="IPR052243">
    <property type="entry name" value="Mito_inner_membrane_organizer"/>
</dbReference>
<dbReference type="InterPro" id="IPR001623">
    <property type="entry name" value="DnaJ_domain"/>
</dbReference>
<dbReference type="PANTHER" id="PTHR44157">
    <property type="entry name" value="DNAJ HOMOLOG SUBFAMILY C MEMBER 11"/>
    <property type="match status" value="1"/>
</dbReference>
<dbReference type="PROSITE" id="PS50076">
    <property type="entry name" value="DNAJ_2"/>
    <property type="match status" value="1"/>
</dbReference>
<feature type="domain" description="J" evidence="2">
    <location>
        <begin position="11"/>
        <end position="84"/>
    </location>
</feature>
<evidence type="ECO:0000256" key="1">
    <source>
        <dbReference type="ARBA" id="ARBA00023186"/>
    </source>
</evidence>
<sequence>MASSSSQITHGYYSFLGVPMDATDSEIREAYVQLSRLYHPDKVLDEDDKEVASEQFMRLHHVYQSASVQLLCAFDARPTTDKLSLFPSAFSDGTSVGRASPLRVGVLQIPGEVVEIMQALPAVTEQSLVMSVSGQLDRRNQLQVSSSVSLDLEKEHIDGRTVVATLAPVSSFGVNYIRHLTPRTSAVATVSFGTKASSRLVVTHRLRFGTRCSFGLTATTTHGALLFIPLANFEYAFSDRWTLLGSVYHQATLSAVYCDDTPPPGHVQVDDPESPDFFESQSVRTKLGPASEFSADLTTTGLSVSYRNRLDSLSDRPSARADSILGRSLLDIERFWLRAKASLTSDTVSMTLGLSYQLNRSWRFFTGLTLDASQGVLTEIRASSDRTRLAFPILLSSNPLSVMAISLGGLLPMAFGYLLKRFVIDPQAAALAREKLRNHRLRISDWTNAQRVAAMGAVRLLQAQAEEKRRQEASHKGLVILEAWYGRFEDGVPPGAGSGAAAAAAMGAGSGSSASSYLEQPLTFDVTIPLQFLVTASELHLQSTSKAGLSGFYDPCFGEPKKLFIRYLYRDREHRVVIDDGQSLSLPKRNHAVKESGSA</sequence>
<dbReference type="Pfam" id="PF00226">
    <property type="entry name" value="DnaJ"/>
    <property type="match status" value="1"/>
</dbReference>
<dbReference type="GeneID" id="20530346"/>
<dbReference type="CDD" id="cd06257">
    <property type="entry name" value="DnaJ"/>
    <property type="match status" value="1"/>
</dbReference>
<dbReference type="OrthoDB" id="18010at2759"/>
<reference evidence="3" key="1">
    <citation type="submission" date="2013-04" db="EMBL/GenBank/DDBJ databases">
        <title>The Genome Sequence of Fonticula alba ATCC 38817.</title>
        <authorList>
            <consortium name="The Broad Institute Genomics Platform"/>
            <person name="Russ C."/>
            <person name="Cuomo C."/>
            <person name="Burger G."/>
            <person name="Gray M.W."/>
            <person name="Holland P.W.H."/>
            <person name="King N."/>
            <person name="Lang F.B.F."/>
            <person name="Roger A.J."/>
            <person name="Ruiz-Trillo I."/>
            <person name="Brown M."/>
            <person name="Walker B."/>
            <person name="Young S."/>
            <person name="Zeng Q."/>
            <person name="Gargeya S."/>
            <person name="Fitzgerald M."/>
            <person name="Haas B."/>
            <person name="Abouelleil A."/>
            <person name="Allen A.W."/>
            <person name="Alvarado L."/>
            <person name="Arachchi H.M."/>
            <person name="Berlin A.M."/>
            <person name="Chapman S.B."/>
            <person name="Gainer-Dewar J."/>
            <person name="Goldberg J."/>
            <person name="Griggs A."/>
            <person name="Gujja S."/>
            <person name="Hansen M."/>
            <person name="Howarth C."/>
            <person name="Imamovic A."/>
            <person name="Ireland A."/>
            <person name="Larimer J."/>
            <person name="McCowan C."/>
            <person name="Murphy C."/>
            <person name="Pearson M."/>
            <person name="Poon T.W."/>
            <person name="Priest M."/>
            <person name="Roberts A."/>
            <person name="Saif S."/>
            <person name="Shea T."/>
            <person name="Sisk P."/>
            <person name="Sykes S."/>
            <person name="Wortman J."/>
            <person name="Nusbaum C."/>
            <person name="Birren B."/>
        </authorList>
    </citation>
    <scope>NUCLEOTIDE SEQUENCE [LARGE SCALE GENOMIC DNA]</scope>
    <source>
        <strain evidence="3">ATCC 38817</strain>
    </source>
</reference>
<protein>
    <recommendedName>
        <fullName evidence="2">J domain-containing protein</fullName>
    </recommendedName>
</protein>
<proteinExistence type="predicted"/>
<evidence type="ECO:0000313" key="4">
    <source>
        <dbReference type="Proteomes" id="UP000030693"/>
    </source>
</evidence>
<accession>A0A058Z2Z6</accession>
<dbReference type="GO" id="GO:0042407">
    <property type="term" value="P:cristae formation"/>
    <property type="evidence" value="ECO:0007669"/>
    <property type="project" value="TreeGrafter"/>
</dbReference>
<dbReference type="Pfam" id="PF11875">
    <property type="entry name" value="DnaJ-like_C11_C"/>
    <property type="match status" value="1"/>
</dbReference>
<dbReference type="GO" id="GO:0005739">
    <property type="term" value="C:mitochondrion"/>
    <property type="evidence" value="ECO:0007669"/>
    <property type="project" value="GOC"/>
</dbReference>
<dbReference type="EMBL" id="KB932212">
    <property type="protein sequence ID" value="KCV67892.1"/>
    <property type="molecule type" value="Genomic_DNA"/>
</dbReference>
<keyword evidence="4" id="KW-1185">Reference proteome</keyword>
<keyword evidence="1" id="KW-0143">Chaperone</keyword>
<dbReference type="Proteomes" id="UP000030693">
    <property type="component" value="Unassembled WGS sequence"/>
</dbReference>
<dbReference type="AlphaFoldDB" id="A0A058Z2Z6"/>
<name>A0A058Z2Z6_FONAL</name>
<dbReference type="InterPro" id="IPR036869">
    <property type="entry name" value="J_dom_sf"/>
</dbReference>
<dbReference type="SUPFAM" id="SSF46565">
    <property type="entry name" value="Chaperone J-domain"/>
    <property type="match status" value="1"/>
</dbReference>
<evidence type="ECO:0000259" key="2">
    <source>
        <dbReference type="PROSITE" id="PS50076"/>
    </source>
</evidence>